<feature type="non-terminal residue" evidence="1">
    <location>
        <position position="1"/>
    </location>
</feature>
<name>A0A9P6MC54_9FUNG</name>
<feature type="non-terminal residue" evidence="1">
    <location>
        <position position="131"/>
    </location>
</feature>
<evidence type="ECO:0000313" key="2">
    <source>
        <dbReference type="Proteomes" id="UP000703661"/>
    </source>
</evidence>
<keyword evidence="2" id="KW-1185">Reference proteome</keyword>
<comment type="caution">
    <text evidence="1">The sequence shown here is derived from an EMBL/GenBank/DDBJ whole genome shotgun (WGS) entry which is preliminary data.</text>
</comment>
<accession>A0A9P6MC54</accession>
<dbReference type="EMBL" id="JAAAID010005240">
    <property type="protein sequence ID" value="KAF9991414.1"/>
    <property type="molecule type" value="Genomic_DNA"/>
</dbReference>
<reference evidence="1" key="1">
    <citation type="journal article" date="2020" name="Fungal Divers.">
        <title>Resolving the Mortierellaceae phylogeny through synthesis of multi-gene phylogenetics and phylogenomics.</title>
        <authorList>
            <person name="Vandepol N."/>
            <person name="Liber J."/>
            <person name="Desiro A."/>
            <person name="Na H."/>
            <person name="Kennedy M."/>
            <person name="Barry K."/>
            <person name="Grigoriev I.V."/>
            <person name="Miller A.N."/>
            <person name="O'Donnell K."/>
            <person name="Stajich J.E."/>
            <person name="Bonito G."/>
        </authorList>
    </citation>
    <scope>NUCLEOTIDE SEQUENCE</scope>
    <source>
        <strain evidence="1">NRRL 2769</strain>
    </source>
</reference>
<dbReference type="AlphaFoldDB" id="A0A9P6MC54"/>
<proteinExistence type="predicted"/>
<organism evidence="1 2">
    <name type="scientific">Entomortierella chlamydospora</name>
    <dbReference type="NCBI Taxonomy" id="101097"/>
    <lineage>
        <taxon>Eukaryota</taxon>
        <taxon>Fungi</taxon>
        <taxon>Fungi incertae sedis</taxon>
        <taxon>Mucoromycota</taxon>
        <taxon>Mortierellomycotina</taxon>
        <taxon>Mortierellomycetes</taxon>
        <taxon>Mortierellales</taxon>
        <taxon>Mortierellaceae</taxon>
        <taxon>Entomortierella</taxon>
    </lineage>
</organism>
<protein>
    <submittedName>
        <fullName evidence="1">Uncharacterized protein</fullName>
    </submittedName>
</protein>
<gene>
    <name evidence="1" type="ORF">BGZ80_009146</name>
</gene>
<sequence>PDSTTFGTGTTSRLSLYLPGNVYKDYPGWLPLYKALVFQGIPVKVTKTLSVATGHSTVIAYQGLQSKYMASGEGTTWKNFVNGGKTLIAIGMTSTDTNLKSIFGVTPDTTTNAKTRQAIMLNTPAAAYPIS</sequence>
<evidence type="ECO:0000313" key="1">
    <source>
        <dbReference type="EMBL" id="KAF9991414.1"/>
    </source>
</evidence>
<dbReference type="Proteomes" id="UP000703661">
    <property type="component" value="Unassembled WGS sequence"/>
</dbReference>